<comment type="caution">
    <text evidence="2">The sequence shown here is derived from an EMBL/GenBank/DDBJ whole genome shotgun (WGS) entry which is preliminary data.</text>
</comment>
<feature type="signal peptide" evidence="1">
    <location>
        <begin position="1"/>
        <end position="19"/>
    </location>
</feature>
<sequence length="198" mass="22711">MKNFKIIVVIFLIPLFCFSQDLTDIDFVSPFHDGYAAVKKGDQWAFINEKGAIVIDFRDDLVPEKHNDVCYPVLKNDLFLIQRNENNLTYFGFADVQGKTVIAPKFLKAKSFEFNNSIALLLIKQNLGYNKLLDKPMVSYKYREVLIDKSGEIVDYLSPLYPFSVDAYAKKSPEIKSKIVSKDIVAVAQDNTFSLRKY</sequence>
<dbReference type="EMBL" id="JAVRHV010000001">
    <property type="protein sequence ID" value="MDT0552146.1"/>
    <property type="molecule type" value="Genomic_DNA"/>
</dbReference>
<dbReference type="Pfam" id="PF14903">
    <property type="entry name" value="WG_beta_rep"/>
    <property type="match status" value="2"/>
</dbReference>
<evidence type="ECO:0000256" key="1">
    <source>
        <dbReference type="SAM" id="SignalP"/>
    </source>
</evidence>
<feature type="chain" id="PRO_5046629062" evidence="1">
    <location>
        <begin position="20"/>
        <end position="198"/>
    </location>
</feature>
<dbReference type="RefSeq" id="WP_311591980.1">
    <property type="nucleotide sequence ID" value="NZ_JAVRHV010000001.1"/>
</dbReference>
<accession>A0ABU2Y2U9</accession>
<name>A0ABU2Y2U9_9FLAO</name>
<dbReference type="Proteomes" id="UP001252186">
    <property type="component" value="Unassembled WGS sequence"/>
</dbReference>
<evidence type="ECO:0000313" key="3">
    <source>
        <dbReference type="Proteomes" id="UP001252186"/>
    </source>
</evidence>
<keyword evidence="3" id="KW-1185">Reference proteome</keyword>
<protein>
    <submittedName>
        <fullName evidence="2">WG repeat-containing protein</fullName>
    </submittedName>
</protein>
<evidence type="ECO:0000313" key="2">
    <source>
        <dbReference type="EMBL" id="MDT0552146.1"/>
    </source>
</evidence>
<proteinExistence type="predicted"/>
<gene>
    <name evidence="2" type="ORF">RM519_02700</name>
</gene>
<organism evidence="2 3">
    <name type="scientific">Urechidicola vernalis</name>
    <dbReference type="NCBI Taxonomy" id="3075600"/>
    <lineage>
        <taxon>Bacteria</taxon>
        <taxon>Pseudomonadati</taxon>
        <taxon>Bacteroidota</taxon>
        <taxon>Flavobacteriia</taxon>
        <taxon>Flavobacteriales</taxon>
        <taxon>Flavobacteriaceae</taxon>
        <taxon>Urechidicola</taxon>
    </lineage>
</organism>
<keyword evidence="1" id="KW-0732">Signal</keyword>
<reference evidence="2 3" key="1">
    <citation type="submission" date="2023-09" db="EMBL/GenBank/DDBJ databases">
        <authorList>
            <person name="Rey-Velasco X."/>
        </authorList>
    </citation>
    <scope>NUCLEOTIDE SEQUENCE [LARGE SCALE GENOMIC DNA]</scope>
    <source>
        <strain evidence="2 3">P050</strain>
    </source>
</reference>
<dbReference type="InterPro" id="IPR032774">
    <property type="entry name" value="WG_beta_rep"/>
</dbReference>